<dbReference type="RefSeq" id="WP_378292144.1">
    <property type="nucleotide sequence ID" value="NZ_JBHSON010000143.1"/>
</dbReference>
<accession>A0ABW1AI13</accession>
<protein>
    <submittedName>
        <fullName evidence="5">Polysaccharide deacetylase family protein</fullName>
    </submittedName>
</protein>
<dbReference type="EMBL" id="JBHSON010000143">
    <property type="protein sequence ID" value="MFC5754247.1"/>
    <property type="molecule type" value="Genomic_DNA"/>
</dbReference>
<dbReference type="Pfam" id="PF01522">
    <property type="entry name" value="Polysacc_deac_1"/>
    <property type="match status" value="1"/>
</dbReference>
<dbReference type="InterPro" id="IPR002509">
    <property type="entry name" value="NODB_dom"/>
</dbReference>
<evidence type="ECO:0000256" key="1">
    <source>
        <dbReference type="ARBA" id="ARBA00004613"/>
    </source>
</evidence>
<dbReference type="PANTHER" id="PTHR34216">
    <property type="match status" value="1"/>
</dbReference>
<evidence type="ECO:0000256" key="3">
    <source>
        <dbReference type="SAM" id="MobiDB-lite"/>
    </source>
</evidence>
<feature type="region of interest" description="Disordered" evidence="3">
    <location>
        <begin position="31"/>
        <end position="75"/>
    </location>
</feature>
<dbReference type="InterPro" id="IPR011330">
    <property type="entry name" value="Glyco_hydro/deAcase_b/a-brl"/>
</dbReference>
<dbReference type="SUPFAM" id="SSF88713">
    <property type="entry name" value="Glycoside hydrolase/deacetylase"/>
    <property type="match status" value="1"/>
</dbReference>
<evidence type="ECO:0000259" key="4">
    <source>
        <dbReference type="PROSITE" id="PS51677"/>
    </source>
</evidence>
<proteinExistence type="predicted"/>
<sequence>MPLLHKIAAAVVVAAVVLGLWLPGEPAETPSTVAARAGGKEPVPAGKVDDVRLGDRAAGPGAAPGPAKAPVHVGPLRPATPAAAAVQANELGQVPVLMYHRIVEKPTLALDRTVKEFREELVRLARGGYVPITAGEFVTGRINVPAGRHPVVLTFDDSTPEQFSLDPQGRPKPGTAVAILQEVARQHPGFRPTATFYLNKELFGLASQEAAGLRWLTQNGFELGNHTLTHRDLSTLSRKEVEKEIGDVEAKIVSLTGAHTATLAYPFGSEPDKRSWAEKKDGSYAFRGIFLAGWKPSESPFDTEFDRLAVARVRSEGKIKENDCTRYCSTAWLEELDRNPATRYTSDGDPNTITFPKSEEDRLVKELRGQGRIY</sequence>
<keyword evidence="2" id="KW-0732">Signal</keyword>
<feature type="compositionally biased region" description="Low complexity" evidence="3">
    <location>
        <begin position="57"/>
        <end position="70"/>
    </location>
</feature>
<evidence type="ECO:0000313" key="6">
    <source>
        <dbReference type="Proteomes" id="UP001596074"/>
    </source>
</evidence>
<comment type="caution">
    <text evidence="5">The sequence shown here is derived from an EMBL/GenBank/DDBJ whole genome shotgun (WGS) entry which is preliminary data.</text>
</comment>
<evidence type="ECO:0000256" key="2">
    <source>
        <dbReference type="ARBA" id="ARBA00022729"/>
    </source>
</evidence>
<keyword evidence="6" id="KW-1185">Reference proteome</keyword>
<dbReference type="Proteomes" id="UP001596074">
    <property type="component" value="Unassembled WGS sequence"/>
</dbReference>
<gene>
    <name evidence="5" type="ORF">ACFPZN_52260</name>
</gene>
<organism evidence="5 6">
    <name type="scientific">Actinomadura rugatobispora</name>
    <dbReference type="NCBI Taxonomy" id="1994"/>
    <lineage>
        <taxon>Bacteria</taxon>
        <taxon>Bacillati</taxon>
        <taxon>Actinomycetota</taxon>
        <taxon>Actinomycetes</taxon>
        <taxon>Streptosporangiales</taxon>
        <taxon>Thermomonosporaceae</taxon>
        <taxon>Actinomadura</taxon>
    </lineage>
</organism>
<dbReference type="Gene3D" id="3.20.20.370">
    <property type="entry name" value="Glycoside hydrolase/deacetylase"/>
    <property type="match status" value="1"/>
</dbReference>
<comment type="subcellular location">
    <subcellularLocation>
        <location evidence="1">Secreted</location>
    </subcellularLocation>
</comment>
<reference evidence="6" key="1">
    <citation type="journal article" date="2019" name="Int. J. Syst. Evol. Microbiol.">
        <title>The Global Catalogue of Microorganisms (GCM) 10K type strain sequencing project: providing services to taxonomists for standard genome sequencing and annotation.</title>
        <authorList>
            <consortium name="The Broad Institute Genomics Platform"/>
            <consortium name="The Broad Institute Genome Sequencing Center for Infectious Disease"/>
            <person name="Wu L."/>
            <person name="Ma J."/>
        </authorList>
    </citation>
    <scope>NUCLEOTIDE SEQUENCE [LARGE SCALE GENOMIC DNA]</scope>
    <source>
        <strain evidence="6">KCTC 42087</strain>
    </source>
</reference>
<dbReference type="InterPro" id="IPR051398">
    <property type="entry name" value="Polysacch_Deacetylase"/>
</dbReference>
<evidence type="ECO:0000313" key="5">
    <source>
        <dbReference type="EMBL" id="MFC5754247.1"/>
    </source>
</evidence>
<feature type="domain" description="NodB homology" evidence="4">
    <location>
        <begin position="149"/>
        <end position="374"/>
    </location>
</feature>
<dbReference type="PANTHER" id="PTHR34216:SF3">
    <property type="entry name" value="POLY-BETA-1,6-N-ACETYL-D-GLUCOSAMINE N-DEACETYLASE"/>
    <property type="match status" value="1"/>
</dbReference>
<dbReference type="PROSITE" id="PS51677">
    <property type="entry name" value="NODB"/>
    <property type="match status" value="1"/>
</dbReference>
<name>A0ABW1AI13_9ACTN</name>